<dbReference type="STRING" id="708126.BW727_100664"/>
<evidence type="ECO:0000256" key="6">
    <source>
        <dbReference type="SAM" id="Phobius"/>
    </source>
</evidence>
<dbReference type="RefSeq" id="WP_062468481.1">
    <property type="nucleotide sequence ID" value="NZ_BBYN01000008.1"/>
</dbReference>
<dbReference type="CDD" id="cd06579">
    <property type="entry name" value="TM_PBP1_transp_AraH_like"/>
    <property type="match status" value="1"/>
</dbReference>
<feature type="transmembrane region" description="Helical" evidence="6">
    <location>
        <begin position="41"/>
        <end position="59"/>
    </location>
</feature>
<keyword evidence="3 6" id="KW-0812">Transmembrane</keyword>
<keyword evidence="5 6" id="KW-0472">Membrane</keyword>
<sequence length="310" mass="32766">MEKVKRTGIFTYGILIFLIVLFVVLSFSSSYFFTIGNLTTVLRQVAVVGIITVSMTMIILTGGIDLSVGSMLGLCAVILAKLMVQGTNMILAIIITLVVGTILGLFNGFLINEINISPLISTLGTMTIFSGATYILTGGEGIFGFPSQFSFIGQGYVWNVPVPIIILVFVYAFGFFVLNNTRYGRYLYGIGANEKASILSGVNVKKVKYIAYAMSGLLSSLASVVMLSRVNSALPNLGSGLEFDVVTAVVLGGISVNGGEGKLQGVVIGLLIIAILSNGMVLLGVGNYFQTVVKGLVLLIAVGIDNISKK</sequence>
<feature type="transmembrane region" description="Helical" evidence="6">
    <location>
        <begin position="266"/>
        <end position="285"/>
    </location>
</feature>
<dbReference type="Pfam" id="PF02653">
    <property type="entry name" value="BPD_transp_2"/>
    <property type="match status" value="1"/>
</dbReference>
<protein>
    <submittedName>
        <fullName evidence="7">Ribose import permease protein RbsC</fullName>
    </submittedName>
</protein>
<comment type="subcellular location">
    <subcellularLocation>
        <location evidence="1">Cell membrane</location>
        <topology evidence="1">Multi-pass membrane protein</topology>
    </subcellularLocation>
</comment>
<name>A0A1S6IND0_9LACT</name>
<evidence type="ECO:0000256" key="4">
    <source>
        <dbReference type="ARBA" id="ARBA00022989"/>
    </source>
</evidence>
<evidence type="ECO:0000256" key="2">
    <source>
        <dbReference type="ARBA" id="ARBA00022475"/>
    </source>
</evidence>
<dbReference type="InterPro" id="IPR001851">
    <property type="entry name" value="ABC_transp_permease"/>
</dbReference>
<evidence type="ECO:0000313" key="7">
    <source>
        <dbReference type="EMBL" id="AQS53057.1"/>
    </source>
</evidence>
<dbReference type="Proteomes" id="UP000188993">
    <property type="component" value="Chromosome"/>
</dbReference>
<evidence type="ECO:0000313" key="8">
    <source>
        <dbReference type="Proteomes" id="UP000188993"/>
    </source>
</evidence>
<evidence type="ECO:0000256" key="5">
    <source>
        <dbReference type="ARBA" id="ARBA00023136"/>
    </source>
</evidence>
<feature type="transmembrane region" description="Helical" evidence="6">
    <location>
        <begin position="209"/>
        <end position="227"/>
    </location>
</feature>
<feature type="transmembrane region" description="Helical" evidence="6">
    <location>
        <begin position="90"/>
        <end position="111"/>
    </location>
</feature>
<dbReference type="KEGG" id="jda:BW727_100664"/>
<dbReference type="GO" id="GO:0005886">
    <property type="term" value="C:plasma membrane"/>
    <property type="evidence" value="ECO:0007669"/>
    <property type="project" value="UniProtKB-SubCell"/>
</dbReference>
<proteinExistence type="predicted"/>
<reference evidence="7 8" key="1">
    <citation type="journal article" date="2014" name="Int. J. Syst. Evol. Microbiol.">
        <title>Jeotgalibaca dankookensis gen. nov., sp. nov., a member of the family Carnobacteriaceae, isolated from seujeot (Korean traditional food).</title>
        <authorList>
            <person name="Lee D.G."/>
            <person name="Trujillo M.E."/>
            <person name="Kang H."/>
            <person name="Ahn T.Y."/>
        </authorList>
    </citation>
    <scope>NUCLEOTIDE SEQUENCE [LARGE SCALE GENOMIC DNA]</scope>
    <source>
        <strain evidence="7 8">EX-07</strain>
    </source>
</reference>
<dbReference type="PANTHER" id="PTHR32196">
    <property type="entry name" value="ABC TRANSPORTER PERMEASE PROTEIN YPHD-RELATED-RELATED"/>
    <property type="match status" value="1"/>
</dbReference>
<keyword evidence="2" id="KW-1003">Cell membrane</keyword>
<evidence type="ECO:0000256" key="1">
    <source>
        <dbReference type="ARBA" id="ARBA00004651"/>
    </source>
</evidence>
<feature type="transmembrane region" description="Helical" evidence="6">
    <location>
        <begin position="12"/>
        <end position="35"/>
    </location>
</feature>
<dbReference type="OrthoDB" id="9813906at2"/>
<dbReference type="GO" id="GO:0022857">
    <property type="term" value="F:transmembrane transporter activity"/>
    <property type="evidence" value="ECO:0007669"/>
    <property type="project" value="InterPro"/>
</dbReference>
<dbReference type="EMBL" id="CP019728">
    <property type="protein sequence ID" value="AQS53057.1"/>
    <property type="molecule type" value="Genomic_DNA"/>
</dbReference>
<evidence type="ECO:0000256" key="3">
    <source>
        <dbReference type="ARBA" id="ARBA00022692"/>
    </source>
</evidence>
<feature type="transmembrane region" description="Helical" evidence="6">
    <location>
        <begin position="156"/>
        <end position="178"/>
    </location>
</feature>
<dbReference type="AlphaFoldDB" id="A0A1S6IND0"/>
<keyword evidence="8" id="KW-1185">Reference proteome</keyword>
<organism evidence="7 8">
    <name type="scientific">Jeotgalibaca dankookensis</name>
    <dbReference type="NCBI Taxonomy" id="708126"/>
    <lineage>
        <taxon>Bacteria</taxon>
        <taxon>Bacillati</taxon>
        <taxon>Bacillota</taxon>
        <taxon>Bacilli</taxon>
        <taxon>Lactobacillales</taxon>
        <taxon>Carnobacteriaceae</taxon>
        <taxon>Jeotgalibaca</taxon>
    </lineage>
</organism>
<gene>
    <name evidence="7" type="primary">rbsC_1</name>
    <name evidence="7" type="ORF">BW727_100664</name>
</gene>
<feature type="transmembrane region" description="Helical" evidence="6">
    <location>
        <begin position="118"/>
        <end position="136"/>
    </location>
</feature>
<accession>A0A1S6IND0</accession>
<keyword evidence="4 6" id="KW-1133">Transmembrane helix</keyword>